<evidence type="ECO:0000256" key="3">
    <source>
        <dbReference type="ARBA" id="ARBA00022884"/>
    </source>
</evidence>
<proteinExistence type="inferred from homology"/>
<dbReference type="InterPro" id="IPR006027">
    <property type="entry name" value="NusB_RsmB_TIM44"/>
</dbReference>
<keyword evidence="10" id="KW-1185">Reference proteome</keyword>
<evidence type="ECO:0000256" key="4">
    <source>
        <dbReference type="ARBA" id="ARBA00023015"/>
    </source>
</evidence>
<keyword evidence="4 6" id="KW-0805">Transcription regulation</keyword>
<evidence type="ECO:0000256" key="2">
    <source>
        <dbReference type="ARBA" id="ARBA00022814"/>
    </source>
</evidence>
<dbReference type="GO" id="GO:0031564">
    <property type="term" value="P:transcription antitermination"/>
    <property type="evidence" value="ECO:0007669"/>
    <property type="project" value="UniProtKB-KW"/>
</dbReference>
<accession>A0A1L7CG88</accession>
<dbReference type="OrthoDB" id="3528057at2"/>
<dbReference type="NCBIfam" id="TIGR01951">
    <property type="entry name" value="nusB"/>
    <property type="match status" value="1"/>
</dbReference>
<dbReference type="RefSeq" id="WP_075726342.1">
    <property type="nucleotide sequence ID" value="NZ_CP009245.1"/>
</dbReference>
<evidence type="ECO:0000256" key="1">
    <source>
        <dbReference type="ARBA" id="ARBA00005952"/>
    </source>
</evidence>
<keyword evidence="2 6" id="KW-0889">Transcription antitermination</keyword>
<feature type="domain" description="NusB/RsmB/TIM44" evidence="8">
    <location>
        <begin position="15"/>
        <end position="144"/>
    </location>
</feature>
<dbReference type="AlphaFoldDB" id="A0A1L7CG88"/>
<dbReference type="EMBL" id="CP009245">
    <property type="protein sequence ID" value="APT84846.1"/>
    <property type="molecule type" value="Genomic_DNA"/>
</dbReference>
<dbReference type="Pfam" id="PF01029">
    <property type="entry name" value="NusB"/>
    <property type="match status" value="1"/>
</dbReference>
<evidence type="ECO:0000259" key="8">
    <source>
        <dbReference type="Pfam" id="PF01029"/>
    </source>
</evidence>
<feature type="compositionally biased region" description="Acidic residues" evidence="7">
    <location>
        <begin position="170"/>
        <end position="192"/>
    </location>
</feature>
<dbReference type="Proteomes" id="UP000185478">
    <property type="component" value="Chromosome"/>
</dbReference>
<name>A0A1L7CG88_9CORY</name>
<dbReference type="HAMAP" id="MF_00073">
    <property type="entry name" value="NusB"/>
    <property type="match status" value="1"/>
</dbReference>
<evidence type="ECO:0000256" key="7">
    <source>
        <dbReference type="SAM" id="MobiDB-lite"/>
    </source>
</evidence>
<dbReference type="InterPro" id="IPR011605">
    <property type="entry name" value="NusB_fam"/>
</dbReference>
<keyword evidence="5 6" id="KW-0804">Transcription</keyword>
<dbReference type="GO" id="GO:0003723">
    <property type="term" value="F:RNA binding"/>
    <property type="evidence" value="ECO:0007669"/>
    <property type="project" value="UniProtKB-UniRule"/>
</dbReference>
<dbReference type="STRING" id="1431546.CAQU_06925"/>
<comment type="function">
    <text evidence="6">Involved in transcription antitermination. Required for transcription of ribosomal RNA (rRNA) genes. Binds specifically to the boxA antiterminator sequence of the ribosomal RNA (rrn) operons.</text>
</comment>
<dbReference type="PANTHER" id="PTHR11078:SF3">
    <property type="entry name" value="ANTITERMINATION NUSB DOMAIN-CONTAINING PROTEIN"/>
    <property type="match status" value="1"/>
</dbReference>
<dbReference type="GO" id="GO:0006353">
    <property type="term" value="P:DNA-templated transcription termination"/>
    <property type="evidence" value="ECO:0007669"/>
    <property type="project" value="UniProtKB-UniRule"/>
</dbReference>
<dbReference type="GO" id="GO:0005829">
    <property type="term" value="C:cytosol"/>
    <property type="evidence" value="ECO:0007669"/>
    <property type="project" value="TreeGrafter"/>
</dbReference>
<gene>
    <name evidence="6" type="primary">nusB</name>
    <name evidence="9" type="ORF">CAQU_06925</name>
</gene>
<dbReference type="SUPFAM" id="SSF48013">
    <property type="entry name" value="NusB-like"/>
    <property type="match status" value="1"/>
</dbReference>
<sequence length="209" mass="22702">MADNARFRRHGSRFKARSRAVDILFEAEARDVDPVAVVRDRVELAKRPDPVVPPVGEYTAAIVEGVAVDLDGIDDTISKHLAQDWQLDRLPAVDRAILRVSTWELLRNSEVPVRAAVVEGIELAATYSTDAAPPYINGVLDAIAGYAEDVRSGAIDPFATLELGDASDFAEGEAEDPEFAGIEFETDYDQPDTLESAAPAEAPHEDDTK</sequence>
<keyword evidence="3 6" id="KW-0694">RNA-binding</keyword>
<evidence type="ECO:0000313" key="10">
    <source>
        <dbReference type="Proteomes" id="UP000185478"/>
    </source>
</evidence>
<organism evidence="9 10">
    <name type="scientific">Corynebacterium aquilae DSM 44791</name>
    <dbReference type="NCBI Taxonomy" id="1431546"/>
    <lineage>
        <taxon>Bacteria</taxon>
        <taxon>Bacillati</taxon>
        <taxon>Actinomycetota</taxon>
        <taxon>Actinomycetes</taxon>
        <taxon>Mycobacteriales</taxon>
        <taxon>Corynebacteriaceae</taxon>
        <taxon>Corynebacterium</taxon>
    </lineage>
</organism>
<reference evidence="9 10" key="1">
    <citation type="submission" date="2014-08" db="EMBL/GenBank/DDBJ databases">
        <title>Complete genome sequence of Corynebacterium aquilae S-613T(T) (=DSM 44791(T)), isolated from the choana of a healthy golden eagle.</title>
        <authorList>
            <person name="Ruckert C."/>
            <person name="Albersmeier A."/>
            <person name="Winkler A."/>
            <person name="Kalinowski J."/>
        </authorList>
    </citation>
    <scope>NUCLEOTIDE SEQUENCE [LARGE SCALE GENOMIC DNA]</scope>
    <source>
        <strain evidence="9 10">S-613</strain>
    </source>
</reference>
<evidence type="ECO:0000256" key="5">
    <source>
        <dbReference type="ARBA" id="ARBA00023163"/>
    </source>
</evidence>
<feature type="region of interest" description="Disordered" evidence="7">
    <location>
        <begin position="170"/>
        <end position="209"/>
    </location>
</feature>
<evidence type="ECO:0000313" key="9">
    <source>
        <dbReference type="EMBL" id="APT84846.1"/>
    </source>
</evidence>
<dbReference type="KEGG" id="caqu:CAQU_06925"/>
<dbReference type="InterPro" id="IPR035926">
    <property type="entry name" value="NusB-like_sf"/>
</dbReference>
<dbReference type="PANTHER" id="PTHR11078">
    <property type="entry name" value="N UTILIZATION SUBSTANCE PROTEIN B-RELATED"/>
    <property type="match status" value="1"/>
</dbReference>
<comment type="similarity">
    <text evidence="1 6">Belongs to the NusB family.</text>
</comment>
<protein>
    <recommendedName>
        <fullName evidence="6">Transcription antitermination protein NusB</fullName>
    </recommendedName>
    <alternativeName>
        <fullName evidence="6">Antitermination factor NusB</fullName>
    </alternativeName>
</protein>
<dbReference type="Gene3D" id="1.10.940.10">
    <property type="entry name" value="NusB-like"/>
    <property type="match status" value="1"/>
</dbReference>
<evidence type="ECO:0000256" key="6">
    <source>
        <dbReference type="HAMAP-Rule" id="MF_00073"/>
    </source>
</evidence>